<reference evidence="1 2" key="1">
    <citation type="submission" date="2016-02" db="EMBL/GenBank/DDBJ databases">
        <title>Genome analysis of coral dinoflagellate symbionts highlights evolutionary adaptations to a symbiotic lifestyle.</title>
        <authorList>
            <person name="Aranda M."/>
            <person name="Li Y."/>
            <person name="Liew Y.J."/>
            <person name="Baumgarten S."/>
            <person name="Simakov O."/>
            <person name="Wilson M."/>
            <person name="Piel J."/>
            <person name="Ashoor H."/>
            <person name="Bougouffa S."/>
            <person name="Bajic V.B."/>
            <person name="Ryu T."/>
            <person name="Ravasi T."/>
            <person name="Bayer T."/>
            <person name="Micklem G."/>
            <person name="Kim H."/>
            <person name="Bhak J."/>
            <person name="Lajeunesse T.C."/>
            <person name="Voolstra C.R."/>
        </authorList>
    </citation>
    <scope>NUCLEOTIDE SEQUENCE [LARGE SCALE GENOMIC DNA]</scope>
    <source>
        <strain evidence="1 2">CCMP2467</strain>
    </source>
</reference>
<dbReference type="OrthoDB" id="448790at2759"/>
<comment type="caution">
    <text evidence="1">The sequence shown here is derived from an EMBL/GenBank/DDBJ whole genome shotgun (WGS) entry which is preliminary data.</text>
</comment>
<evidence type="ECO:0000313" key="1">
    <source>
        <dbReference type="EMBL" id="OLP93166.1"/>
    </source>
</evidence>
<dbReference type="EMBL" id="LSRX01000593">
    <property type="protein sequence ID" value="OLP93166.1"/>
    <property type="molecule type" value="Genomic_DNA"/>
</dbReference>
<accession>A0A1Q9DD65</accession>
<name>A0A1Q9DD65_SYMMI</name>
<protein>
    <submittedName>
        <fullName evidence="1">Uncharacterized protein</fullName>
    </submittedName>
</protein>
<evidence type="ECO:0000313" key="2">
    <source>
        <dbReference type="Proteomes" id="UP000186817"/>
    </source>
</evidence>
<sequence length="281" mass="30291">MAASAEEHVPNALQVMSPNATATQEVLRGNVEANHESVGGLVNGVAAAPLQDGLPISGIQVGTVNPLSSDGVVATQEQVNVPMNEAIHAVVPGQGQTLSTPSVALEDGSVHSVSASVQQGSSSLTVVRWITRLNEYLAAQGQTVIFLSIKGGFLVQKLAEMRSSIIYELRGCGYLKQDGVTNDSSIKVIQEDFSMRVPNDPTLKDLLEDFSVRGMSNLSWKDLLEDFGVRPMRDLSIKVIFEDLSMLQACRVLEVNVGIRLLALRVWPLGRSDKIEMFVHA</sequence>
<organism evidence="1 2">
    <name type="scientific">Symbiodinium microadriaticum</name>
    <name type="common">Dinoflagellate</name>
    <name type="synonym">Zooxanthella microadriatica</name>
    <dbReference type="NCBI Taxonomy" id="2951"/>
    <lineage>
        <taxon>Eukaryota</taxon>
        <taxon>Sar</taxon>
        <taxon>Alveolata</taxon>
        <taxon>Dinophyceae</taxon>
        <taxon>Suessiales</taxon>
        <taxon>Symbiodiniaceae</taxon>
        <taxon>Symbiodinium</taxon>
    </lineage>
</organism>
<proteinExistence type="predicted"/>
<gene>
    <name evidence="1" type="ORF">AK812_SmicGene24956</name>
</gene>
<dbReference type="Proteomes" id="UP000186817">
    <property type="component" value="Unassembled WGS sequence"/>
</dbReference>
<keyword evidence="2" id="KW-1185">Reference proteome</keyword>
<dbReference type="AlphaFoldDB" id="A0A1Q9DD65"/>